<keyword evidence="2" id="KW-1185">Reference proteome</keyword>
<protein>
    <submittedName>
        <fullName evidence="1">Uncharacterized protein</fullName>
    </submittedName>
</protein>
<dbReference type="Proteomes" id="UP000054359">
    <property type="component" value="Unassembled WGS sequence"/>
</dbReference>
<proteinExistence type="predicted"/>
<accession>A0A087U835</accession>
<dbReference type="EMBL" id="KK118645">
    <property type="protein sequence ID" value="KFM73524.1"/>
    <property type="molecule type" value="Genomic_DNA"/>
</dbReference>
<evidence type="ECO:0000313" key="2">
    <source>
        <dbReference type="Proteomes" id="UP000054359"/>
    </source>
</evidence>
<dbReference type="OrthoDB" id="10328202at2759"/>
<dbReference type="AlphaFoldDB" id="A0A087U835"/>
<reference evidence="1 2" key="1">
    <citation type="submission" date="2013-11" db="EMBL/GenBank/DDBJ databases">
        <title>Genome sequencing of Stegodyphus mimosarum.</title>
        <authorList>
            <person name="Bechsgaard J."/>
        </authorList>
    </citation>
    <scope>NUCLEOTIDE SEQUENCE [LARGE SCALE GENOMIC DNA]</scope>
</reference>
<gene>
    <name evidence="1" type="ORF">X975_22083</name>
</gene>
<organism evidence="1 2">
    <name type="scientific">Stegodyphus mimosarum</name>
    <name type="common">African social velvet spider</name>
    <dbReference type="NCBI Taxonomy" id="407821"/>
    <lineage>
        <taxon>Eukaryota</taxon>
        <taxon>Metazoa</taxon>
        <taxon>Ecdysozoa</taxon>
        <taxon>Arthropoda</taxon>
        <taxon>Chelicerata</taxon>
        <taxon>Arachnida</taxon>
        <taxon>Araneae</taxon>
        <taxon>Araneomorphae</taxon>
        <taxon>Entelegynae</taxon>
        <taxon>Eresoidea</taxon>
        <taxon>Eresidae</taxon>
        <taxon>Stegodyphus</taxon>
    </lineage>
</organism>
<name>A0A087U835_STEMI</name>
<sequence>MAAYTCWQDVLEDITNRCRKAKSLLRFSKLKNHEDRVEFCLRDDVIRNKVQQWLNIMCSSR</sequence>
<evidence type="ECO:0000313" key="1">
    <source>
        <dbReference type="EMBL" id="KFM73524.1"/>
    </source>
</evidence>
<feature type="non-terminal residue" evidence="1">
    <location>
        <position position="61"/>
    </location>
</feature>